<comment type="similarity">
    <text evidence="2 10">Belongs to the disproportionating enzyme family.</text>
</comment>
<feature type="domain" description="Glycosyl hydrolase family 13 catalytic" evidence="11">
    <location>
        <begin position="144"/>
        <end position="542"/>
    </location>
</feature>
<comment type="caution">
    <text evidence="12">The sequence shown here is derived from an EMBL/GenBank/DDBJ whole genome shotgun (WGS) entry which is preliminary data.</text>
</comment>
<dbReference type="SUPFAM" id="SSF51445">
    <property type="entry name" value="(Trans)glycosidases"/>
    <property type="match status" value="2"/>
</dbReference>
<dbReference type="NCBIfam" id="NF011080">
    <property type="entry name" value="PRK14508.1-3"/>
    <property type="match status" value="1"/>
</dbReference>
<dbReference type="RefSeq" id="WP_170077006.1">
    <property type="nucleotide sequence ID" value="NZ_JABAFA010000002.1"/>
</dbReference>
<evidence type="ECO:0000256" key="7">
    <source>
        <dbReference type="ARBA" id="ARBA00023277"/>
    </source>
</evidence>
<comment type="catalytic activity">
    <reaction evidence="1 10">
        <text>Transfers a segment of a (1-&gt;4)-alpha-D-glucan to a new position in an acceptor, which may be glucose or a (1-&gt;4)-alpha-D-glucan.</text>
        <dbReference type="EC" id="2.4.1.25"/>
    </reaction>
</comment>
<organism evidence="12 13">
    <name type="scientific">Selenomonas bovis</name>
    <dbReference type="NCBI Taxonomy" id="416586"/>
    <lineage>
        <taxon>Bacteria</taxon>
        <taxon>Bacillati</taxon>
        <taxon>Bacillota</taxon>
        <taxon>Negativicutes</taxon>
        <taxon>Selenomonadales</taxon>
        <taxon>Selenomonadaceae</taxon>
        <taxon>Selenomonas</taxon>
    </lineage>
</organism>
<dbReference type="GO" id="GO:0004134">
    <property type="term" value="F:4-alpha-glucanotransferase activity"/>
    <property type="evidence" value="ECO:0007669"/>
    <property type="project" value="UniProtKB-EC"/>
</dbReference>
<evidence type="ECO:0000313" key="13">
    <source>
        <dbReference type="Proteomes" id="UP000543804"/>
    </source>
</evidence>
<keyword evidence="5 10" id="KW-0328">Glycosyltransferase</keyword>
<evidence type="ECO:0000313" key="12">
    <source>
        <dbReference type="EMBL" id="NMD98202.1"/>
    </source>
</evidence>
<dbReference type="CDD" id="cd11338">
    <property type="entry name" value="AmyAc_CMD"/>
    <property type="match status" value="1"/>
</dbReference>
<dbReference type="InterPro" id="IPR003385">
    <property type="entry name" value="Glyco_hydro_77"/>
</dbReference>
<evidence type="ECO:0000256" key="2">
    <source>
        <dbReference type="ARBA" id="ARBA00005684"/>
    </source>
</evidence>
<keyword evidence="7 10" id="KW-0119">Carbohydrate metabolism</keyword>
<dbReference type="InterPro" id="IPR045857">
    <property type="entry name" value="O16G_dom_2"/>
</dbReference>
<dbReference type="InterPro" id="IPR013783">
    <property type="entry name" value="Ig-like_fold"/>
</dbReference>
<evidence type="ECO:0000256" key="3">
    <source>
        <dbReference type="ARBA" id="ARBA00012560"/>
    </source>
</evidence>
<dbReference type="InterPro" id="IPR017853">
    <property type="entry name" value="GH"/>
</dbReference>
<dbReference type="Gene3D" id="2.60.40.10">
    <property type="entry name" value="Immunoglobulins"/>
    <property type="match status" value="1"/>
</dbReference>
<evidence type="ECO:0000259" key="11">
    <source>
        <dbReference type="SMART" id="SM00642"/>
    </source>
</evidence>
<dbReference type="AlphaFoldDB" id="A0A848B6S4"/>
<name>A0A848B6S4_9FIRM</name>
<dbReference type="GO" id="GO:0004553">
    <property type="term" value="F:hydrolase activity, hydrolyzing O-glycosyl compounds"/>
    <property type="evidence" value="ECO:0007669"/>
    <property type="project" value="InterPro"/>
</dbReference>
<dbReference type="InterPro" id="IPR006047">
    <property type="entry name" value="GH13_cat_dom"/>
</dbReference>
<dbReference type="EMBL" id="JABAFA010000002">
    <property type="protein sequence ID" value="NMD98202.1"/>
    <property type="molecule type" value="Genomic_DNA"/>
</dbReference>
<proteinExistence type="inferred from homology"/>
<dbReference type="Pfam" id="PF00128">
    <property type="entry name" value="Alpha-amylase"/>
    <property type="match status" value="1"/>
</dbReference>
<accession>A0A848B6S4</accession>
<sequence length="1152" mass="132154">MIEREQAEHNSQNIYYRSTIGAVEAGSILQLGLRLKTREDIRQVLLRLWQEGKGEKLYPLTTDADMEAEEKFYKTKVPMPETGCLLWYYFIIVTSTGTQFYGNNQEQLGGEGALYDQAPPSFQITVYDKGAKTPDWFKHAVMYQIFPDRFCRVGDKLIEKRGAVYHASWQDDPCYYKDPDTKEIVAYDFFGGNLRGIESKLPYLKELGINTIYLNPVFESESNHHYDTGDYLKIDPILGTNEDFRHLVDTAKKQGMHILLDGVFSHTGSNSRYFNRQGQYDTVGAYQSKDSPYYEWYNFRNFPNDYECWWNFNTLPDVTETTPSYMDFIIHSEDSVLHHWMREGISGWRLDVIDELPASFSQAFYKELKATDSDAVMIGEVWEDASHKVAYGQQREYLCGHEMDSAMNYPLRKHLFDFLMGYIDGGLAMRRMESLRENYPKENFYAMMNLIGSHDVVRALTFLGEAPFYDGMPAVEQSRYHMDDDHYNLGTARLLMAVLFQMTYPGVPSVYYGDEIAMQGFKDPYNRRPYNWEHGDTYVQSRYRRYIKERNEHTALQTGELLPLYGDGDLLAFARLIRSGHDVFGAKAENDAYIAIFNRHRSEERTVTLDVGDFAEGAFVDAFHPERRYDVVRGQVTVTVKPLHGMLLREQVESQRYERAAGVLLHPTSLPTKYGIGDLGKEAYAFLDFLAEAGQKVWQILPLGPVDFGYSPYQSPSAFAGNPMLIDLDDLVEKGWLQAAETKVLYQGGGSFVDFTRVWTFKHKCLKKSYARFLKAGGEELPEYQAFCAREAAWLDDYALFVAAKADFKHEDWTKWPEAVKRREPKALEELAARLEEHVGFAKYMQFLFDAQWQRLHDYAAKKGIRILGDMPIFLSQDSADVWAHQPLFDLNIDGTPKTVAGVPPDYFSATGQLWGNPQYNWQAMKDEGYAWWIARFRKLFSLVDIVRIDHFRGFEAFWEIDGKAKTAVNGRWVKGPGKELFDAVRAAVGDLPIVAEDLGIITDEVEKLRDDCGFPGMKVLHFTLFLNDKGRIGFVAPENSVIYTGTHDNNTTVGWFTKDINEPTQAAVAQLIGADKENPQDVTKKLIRFAYASRARLAIVPMQDLLGLDSRARMNTPGTIGLNWKWCLKPDYLMALDAKALRALAEEYGRY</sequence>
<protein>
    <recommendedName>
        <fullName evidence="4 10">4-alpha-glucanotransferase</fullName>
        <ecNumber evidence="3 10">2.4.1.25</ecNumber>
    </recommendedName>
    <alternativeName>
        <fullName evidence="8 10">Amylomaltase</fullName>
    </alternativeName>
    <alternativeName>
        <fullName evidence="9 10">Disproportionating enzyme</fullName>
    </alternativeName>
</protein>
<keyword evidence="13" id="KW-1185">Reference proteome</keyword>
<dbReference type="Proteomes" id="UP000543804">
    <property type="component" value="Unassembled WGS sequence"/>
</dbReference>
<dbReference type="PANTHER" id="PTHR32438:SF5">
    <property type="entry name" value="4-ALPHA-GLUCANOTRANSFERASE DPE1, CHLOROPLASTIC_AMYLOPLASTIC"/>
    <property type="match status" value="1"/>
</dbReference>
<reference evidence="12 13" key="1">
    <citation type="submission" date="2020-04" db="EMBL/GenBank/DDBJ databases">
        <authorList>
            <person name="Hitch T.C.A."/>
            <person name="Wylensek D."/>
            <person name="Clavel T."/>
        </authorList>
    </citation>
    <scope>NUCLEOTIDE SEQUENCE [LARGE SCALE GENOMIC DNA]</scope>
    <source>
        <strain evidence="12 13">PG-130-P53-12</strain>
    </source>
</reference>
<dbReference type="NCBIfam" id="TIGR00217">
    <property type="entry name" value="malQ"/>
    <property type="match status" value="1"/>
</dbReference>
<evidence type="ECO:0000256" key="10">
    <source>
        <dbReference type="RuleBase" id="RU361207"/>
    </source>
</evidence>
<dbReference type="Gene3D" id="3.90.400.10">
    <property type="entry name" value="Oligo-1,6-glucosidase, Domain 2"/>
    <property type="match status" value="1"/>
</dbReference>
<evidence type="ECO:0000256" key="1">
    <source>
        <dbReference type="ARBA" id="ARBA00000439"/>
    </source>
</evidence>
<dbReference type="EC" id="2.4.1.25" evidence="3 10"/>
<evidence type="ECO:0000256" key="8">
    <source>
        <dbReference type="ARBA" id="ARBA00031423"/>
    </source>
</evidence>
<gene>
    <name evidence="12" type="primary">malQ</name>
    <name evidence="12" type="ORF">HF878_01695</name>
</gene>
<dbReference type="Gene3D" id="2.60.40.1180">
    <property type="entry name" value="Golgi alpha-mannosidase II"/>
    <property type="match status" value="1"/>
</dbReference>
<evidence type="ECO:0000256" key="5">
    <source>
        <dbReference type="ARBA" id="ARBA00022676"/>
    </source>
</evidence>
<evidence type="ECO:0000256" key="4">
    <source>
        <dbReference type="ARBA" id="ARBA00020295"/>
    </source>
</evidence>
<dbReference type="CDD" id="cd02857">
    <property type="entry name" value="E_set_CDase_PDE_N"/>
    <property type="match status" value="1"/>
</dbReference>
<evidence type="ECO:0000256" key="6">
    <source>
        <dbReference type="ARBA" id="ARBA00022679"/>
    </source>
</evidence>
<dbReference type="NCBIfam" id="NF011079">
    <property type="entry name" value="PRK14508.1-2"/>
    <property type="match status" value="1"/>
</dbReference>
<evidence type="ECO:0000256" key="9">
    <source>
        <dbReference type="ARBA" id="ARBA00031501"/>
    </source>
</evidence>
<dbReference type="Gene3D" id="3.20.20.80">
    <property type="entry name" value="Glycosidases"/>
    <property type="match status" value="2"/>
</dbReference>
<dbReference type="GO" id="GO:0005975">
    <property type="term" value="P:carbohydrate metabolic process"/>
    <property type="evidence" value="ECO:0007669"/>
    <property type="project" value="InterPro"/>
</dbReference>
<dbReference type="InterPro" id="IPR013780">
    <property type="entry name" value="Glyco_hydro_b"/>
</dbReference>
<dbReference type="SMART" id="SM00642">
    <property type="entry name" value="Aamy"/>
    <property type="match status" value="1"/>
</dbReference>
<dbReference type="InterPro" id="IPR004185">
    <property type="entry name" value="Glyco_hydro_13_lg-like_dom"/>
</dbReference>
<dbReference type="Pfam" id="PF02446">
    <property type="entry name" value="Glyco_hydro_77"/>
    <property type="match status" value="1"/>
</dbReference>
<dbReference type="PANTHER" id="PTHR32438">
    <property type="entry name" value="4-ALPHA-GLUCANOTRANSFERASE DPE1, CHLOROPLASTIC/AMYLOPLASTIC"/>
    <property type="match status" value="1"/>
</dbReference>
<keyword evidence="6 10" id="KW-0808">Transferase</keyword>